<evidence type="ECO:0000313" key="3">
    <source>
        <dbReference type="EMBL" id="XCM36931.1"/>
    </source>
</evidence>
<feature type="transmembrane region" description="Helical" evidence="1">
    <location>
        <begin position="18"/>
        <end position="36"/>
    </location>
</feature>
<dbReference type="NCBIfam" id="TIGR03943">
    <property type="entry name" value="TIGR03943 family putative permease subunit"/>
    <property type="match status" value="1"/>
</dbReference>
<name>A0AAU8JFJ8_9CYAN</name>
<dbReference type="PANTHER" id="PTHR40047:SF1">
    <property type="entry name" value="UPF0703 PROTEIN YCGQ"/>
    <property type="match status" value="1"/>
</dbReference>
<reference evidence="3" key="1">
    <citation type="submission" date="2024-07" db="EMBL/GenBank/DDBJ databases">
        <authorList>
            <person name="Kim Y.J."/>
            <person name="Jeong J.Y."/>
        </authorList>
    </citation>
    <scope>NUCLEOTIDE SEQUENCE</scope>
    <source>
        <strain evidence="3">GIHE-MW2</strain>
    </source>
</reference>
<protein>
    <submittedName>
        <fullName evidence="3">TIGR03943 family protein</fullName>
    </submittedName>
</protein>
<accession>A0AAU8JFJ8</accession>
<dbReference type="RefSeq" id="WP_054466574.1">
    <property type="nucleotide sequence ID" value="NZ_CP159837.1"/>
</dbReference>
<feature type="transmembrane region" description="Helical" evidence="1">
    <location>
        <begin position="48"/>
        <end position="68"/>
    </location>
</feature>
<dbReference type="EMBL" id="CP159837">
    <property type="protein sequence ID" value="XCM36931.1"/>
    <property type="molecule type" value="Genomic_DNA"/>
</dbReference>
<proteinExistence type="predicted"/>
<keyword evidence="1" id="KW-0472">Membrane</keyword>
<feature type="transmembrane region" description="Helical" evidence="1">
    <location>
        <begin position="96"/>
        <end position="114"/>
    </location>
</feature>
<evidence type="ECO:0000259" key="2">
    <source>
        <dbReference type="Pfam" id="PF21537"/>
    </source>
</evidence>
<gene>
    <name evidence="3" type="ORF">ABWT76_005724</name>
</gene>
<keyword evidence="1" id="KW-0812">Transmembrane</keyword>
<dbReference type="InterPro" id="IPR015402">
    <property type="entry name" value="DUF1980"/>
</dbReference>
<dbReference type="InterPro" id="IPR052955">
    <property type="entry name" value="UPF0703_membrane_permease"/>
</dbReference>
<evidence type="ECO:0000256" key="1">
    <source>
        <dbReference type="SAM" id="Phobius"/>
    </source>
</evidence>
<dbReference type="Pfam" id="PF21537">
    <property type="entry name" value="DUF1980_C"/>
    <property type="match status" value="1"/>
</dbReference>
<dbReference type="PANTHER" id="PTHR40047">
    <property type="entry name" value="UPF0703 PROTEIN YCGQ"/>
    <property type="match status" value="1"/>
</dbReference>
<feature type="domain" description="DUF1980" evidence="2">
    <location>
        <begin position="174"/>
        <end position="274"/>
    </location>
</feature>
<dbReference type="InterPro" id="IPR048447">
    <property type="entry name" value="DUF1980_C"/>
</dbReference>
<dbReference type="AlphaFoldDB" id="A0AAU8JFJ8"/>
<sequence>MAIFNESNSALWKQVQPWLDVVAIFAWGVLLIKLWVTGELAMLIHPNYFGLTVCGGLGLIAIAGFKAWQFVLMGRRKQKTQSLNTPSPMPHLSSKALGWSGAVFLVSALVGFMIKPTVFASDKALQRQVTDFVPLAGQTVSGDLTALTKLRPQAFNGNNKPEERSLIGWVRTLTVYPEPDAYTGQPVNVQGFVIHAPELPERYILLSRFIITCCAADVYPVGLPVKLKENRSAYPPDTWLEVKGVMITEKFGDRRQLTIQANSITPIPKPKNPYDS</sequence>
<organism evidence="3">
    <name type="scientific">Planktothricoides raciborskii GIHE-MW2</name>
    <dbReference type="NCBI Taxonomy" id="2792601"/>
    <lineage>
        <taxon>Bacteria</taxon>
        <taxon>Bacillati</taxon>
        <taxon>Cyanobacteriota</taxon>
        <taxon>Cyanophyceae</taxon>
        <taxon>Oscillatoriophycideae</taxon>
        <taxon>Oscillatoriales</taxon>
        <taxon>Oscillatoriaceae</taxon>
        <taxon>Planktothricoides</taxon>
    </lineage>
</organism>
<keyword evidence="1" id="KW-1133">Transmembrane helix</keyword>